<evidence type="ECO:0000259" key="1">
    <source>
        <dbReference type="PROSITE" id="PS50222"/>
    </source>
</evidence>
<name>A0ABU7LVR1_9PROT</name>
<dbReference type="PROSITE" id="PS00018">
    <property type="entry name" value="EF_HAND_1"/>
    <property type="match status" value="3"/>
</dbReference>
<dbReference type="SUPFAM" id="SSF47473">
    <property type="entry name" value="EF-hand"/>
    <property type="match status" value="1"/>
</dbReference>
<accession>A0ABU7LVR1</accession>
<dbReference type="PROSITE" id="PS50222">
    <property type="entry name" value="EF_HAND_2"/>
    <property type="match status" value="2"/>
</dbReference>
<evidence type="ECO:0000313" key="2">
    <source>
        <dbReference type="EMBL" id="MEE2565649.1"/>
    </source>
</evidence>
<gene>
    <name evidence="2" type="ORF">V0U35_03065</name>
</gene>
<evidence type="ECO:0000313" key="3">
    <source>
        <dbReference type="Proteomes" id="UP001310692"/>
    </source>
</evidence>
<comment type="caution">
    <text evidence="2">The sequence shown here is derived from an EMBL/GenBank/DDBJ whole genome shotgun (WGS) entry which is preliminary data.</text>
</comment>
<sequence>MTRKPTPPEPKKTEALEVRVSAEQKADFMAACDARGRPASHVIREAMRRYAQWGTTRRAHWRMTMLGMLTIAVTAGSVMTLNPSDADGAGARLYGAERFRAYDQDHDRRLTLTELLGTVDTVRTILAQRDERPGDAGSVLGVLFARYPSANAMETEILHADPDAVSPACWTALEAAWVDDFRSRFQNWDSDSDGVVTAREFSDADVRRLRAAFAGFDRNGDGVLTELDYTLPAPPYSGAPPVQDTPVHLQVCEQDMPHRTPVPVNAAVQVSSPEQAAAMIRFADSDGDAQVSFEEYLALGF</sequence>
<dbReference type="RefSeq" id="WP_330195182.1">
    <property type="nucleotide sequence ID" value="NZ_JAZDRO010000001.1"/>
</dbReference>
<reference evidence="2 3" key="1">
    <citation type="submission" date="2024-01" db="EMBL/GenBank/DDBJ databases">
        <title>Hyphobacterium bacterium isolated from marine sediment.</title>
        <authorList>
            <person name="Zhao S."/>
        </authorList>
    </citation>
    <scope>NUCLEOTIDE SEQUENCE [LARGE SCALE GENOMIC DNA]</scope>
    <source>
        <strain evidence="2 3">Y60-23</strain>
    </source>
</reference>
<dbReference type="EMBL" id="JAZDRO010000001">
    <property type="protein sequence ID" value="MEE2565649.1"/>
    <property type="molecule type" value="Genomic_DNA"/>
</dbReference>
<keyword evidence="3" id="KW-1185">Reference proteome</keyword>
<dbReference type="InterPro" id="IPR002048">
    <property type="entry name" value="EF_hand_dom"/>
</dbReference>
<organism evidence="2 3">
    <name type="scientific">Hyphobacterium marinum</name>
    <dbReference type="NCBI Taxonomy" id="3116574"/>
    <lineage>
        <taxon>Bacteria</taxon>
        <taxon>Pseudomonadati</taxon>
        <taxon>Pseudomonadota</taxon>
        <taxon>Alphaproteobacteria</taxon>
        <taxon>Maricaulales</taxon>
        <taxon>Maricaulaceae</taxon>
        <taxon>Hyphobacterium</taxon>
    </lineage>
</organism>
<feature type="domain" description="EF-hand" evidence="1">
    <location>
        <begin position="176"/>
        <end position="211"/>
    </location>
</feature>
<proteinExistence type="predicted"/>
<dbReference type="Gene3D" id="1.10.238.10">
    <property type="entry name" value="EF-hand"/>
    <property type="match status" value="2"/>
</dbReference>
<dbReference type="Pfam" id="PF13833">
    <property type="entry name" value="EF-hand_8"/>
    <property type="match status" value="1"/>
</dbReference>
<feature type="domain" description="EF-hand" evidence="1">
    <location>
        <begin position="271"/>
        <end position="301"/>
    </location>
</feature>
<dbReference type="InterPro" id="IPR018247">
    <property type="entry name" value="EF_Hand_1_Ca_BS"/>
</dbReference>
<dbReference type="Proteomes" id="UP001310692">
    <property type="component" value="Unassembled WGS sequence"/>
</dbReference>
<dbReference type="CDD" id="cd00051">
    <property type="entry name" value="EFh"/>
    <property type="match status" value="1"/>
</dbReference>
<protein>
    <submittedName>
        <fullName evidence="2">EF-hand domain-containing protein</fullName>
    </submittedName>
</protein>
<dbReference type="InterPro" id="IPR011992">
    <property type="entry name" value="EF-hand-dom_pair"/>
</dbReference>